<dbReference type="Proteomes" id="UP000008144">
    <property type="component" value="Chromosome 4"/>
</dbReference>
<dbReference type="InParanoid" id="H2XSB1"/>
<dbReference type="EMBL" id="EAAA01001889">
    <property type="status" value="NOT_ANNOTATED_CDS"/>
    <property type="molecule type" value="Genomic_DNA"/>
</dbReference>
<name>H2XSB1_CIOIN</name>
<accession>H2XSB1</accession>
<keyword evidence="2" id="KW-1185">Reference proteome</keyword>
<dbReference type="HOGENOM" id="CLU_3415164_0_0_1"/>
<dbReference type="Ensembl" id="ENSCINT00000036764.1">
    <property type="protein sequence ID" value="ENSCINP00000032545.1"/>
    <property type="gene ID" value="ENSCING00000022171.1"/>
</dbReference>
<reference evidence="1" key="2">
    <citation type="journal article" date="2008" name="Genome Biol.">
        <title>Improved genome assembly and evidence-based global gene model set for the chordate Ciona intestinalis: new insight into intron and operon populations.</title>
        <authorList>
            <person name="Satou Y."/>
            <person name="Mineta K."/>
            <person name="Ogasawara M."/>
            <person name="Sasakura Y."/>
            <person name="Shoguchi E."/>
            <person name="Ueno K."/>
            <person name="Yamada L."/>
            <person name="Matsumoto J."/>
            <person name="Wasserscheid J."/>
            <person name="Dewar K."/>
            <person name="Wiley G.B."/>
            <person name="Macmil S.L."/>
            <person name="Roe B.A."/>
            <person name="Zeller R.W."/>
            <person name="Hastings K.E."/>
            <person name="Lemaire P."/>
            <person name="Lindquist E."/>
            <person name="Endo T."/>
            <person name="Hotta K."/>
            <person name="Inaba K."/>
        </authorList>
    </citation>
    <scope>NUCLEOTIDE SEQUENCE [LARGE SCALE GENOMIC DNA]</scope>
    <source>
        <strain evidence="1">wild type</strain>
    </source>
</reference>
<reference evidence="2" key="1">
    <citation type="journal article" date="2002" name="Science">
        <title>The draft genome of Ciona intestinalis: insights into chordate and vertebrate origins.</title>
        <authorList>
            <person name="Dehal P."/>
            <person name="Satou Y."/>
            <person name="Campbell R.K."/>
            <person name="Chapman J."/>
            <person name="Degnan B."/>
            <person name="De Tomaso A."/>
            <person name="Davidson B."/>
            <person name="Di Gregorio A."/>
            <person name="Gelpke M."/>
            <person name="Goodstein D.M."/>
            <person name="Harafuji N."/>
            <person name="Hastings K.E."/>
            <person name="Ho I."/>
            <person name="Hotta K."/>
            <person name="Huang W."/>
            <person name="Kawashima T."/>
            <person name="Lemaire P."/>
            <person name="Martinez D."/>
            <person name="Meinertzhagen I.A."/>
            <person name="Necula S."/>
            <person name="Nonaka M."/>
            <person name="Putnam N."/>
            <person name="Rash S."/>
            <person name="Saiga H."/>
            <person name="Satake M."/>
            <person name="Terry A."/>
            <person name="Yamada L."/>
            <person name="Wang H.G."/>
            <person name="Awazu S."/>
            <person name="Azumi K."/>
            <person name="Boore J."/>
            <person name="Branno M."/>
            <person name="Chin-Bow S."/>
            <person name="DeSantis R."/>
            <person name="Doyle S."/>
            <person name="Francino P."/>
            <person name="Keys D.N."/>
            <person name="Haga S."/>
            <person name="Hayashi H."/>
            <person name="Hino K."/>
            <person name="Imai K.S."/>
            <person name="Inaba K."/>
            <person name="Kano S."/>
            <person name="Kobayashi K."/>
            <person name="Kobayashi M."/>
            <person name="Lee B.I."/>
            <person name="Makabe K.W."/>
            <person name="Manohar C."/>
            <person name="Matassi G."/>
            <person name="Medina M."/>
            <person name="Mochizuki Y."/>
            <person name="Mount S."/>
            <person name="Morishita T."/>
            <person name="Miura S."/>
            <person name="Nakayama A."/>
            <person name="Nishizaka S."/>
            <person name="Nomoto H."/>
            <person name="Ohta F."/>
            <person name="Oishi K."/>
            <person name="Rigoutsos I."/>
            <person name="Sano M."/>
            <person name="Sasaki A."/>
            <person name="Sasakura Y."/>
            <person name="Shoguchi E."/>
            <person name="Shin-i T."/>
            <person name="Spagnuolo A."/>
            <person name="Stainier D."/>
            <person name="Suzuki M.M."/>
            <person name="Tassy O."/>
            <person name="Takatori N."/>
            <person name="Tokuoka M."/>
            <person name="Yagi K."/>
            <person name="Yoshizaki F."/>
            <person name="Wada S."/>
            <person name="Zhang C."/>
            <person name="Hyatt P.D."/>
            <person name="Larimer F."/>
            <person name="Detter C."/>
            <person name="Doggett N."/>
            <person name="Glavina T."/>
            <person name="Hawkins T."/>
            <person name="Richardson P."/>
            <person name="Lucas S."/>
            <person name="Kohara Y."/>
            <person name="Levine M."/>
            <person name="Satoh N."/>
            <person name="Rokhsar D.S."/>
        </authorList>
    </citation>
    <scope>NUCLEOTIDE SEQUENCE [LARGE SCALE GENOMIC DNA]</scope>
</reference>
<dbReference type="AlphaFoldDB" id="H2XSB1"/>
<evidence type="ECO:0000313" key="2">
    <source>
        <dbReference type="Proteomes" id="UP000008144"/>
    </source>
</evidence>
<organism evidence="1 2">
    <name type="scientific">Ciona intestinalis</name>
    <name type="common">Transparent sea squirt</name>
    <name type="synonym">Ascidia intestinalis</name>
    <dbReference type="NCBI Taxonomy" id="7719"/>
    <lineage>
        <taxon>Eukaryota</taxon>
        <taxon>Metazoa</taxon>
        <taxon>Chordata</taxon>
        <taxon>Tunicata</taxon>
        <taxon>Ascidiacea</taxon>
        <taxon>Phlebobranchia</taxon>
        <taxon>Cionidae</taxon>
        <taxon>Ciona</taxon>
    </lineage>
</organism>
<reference evidence="1" key="3">
    <citation type="submission" date="2025-08" db="UniProtKB">
        <authorList>
            <consortium name="Ensembl"/>
        </authorList>
    </citation>
    <scope>IDENTIFICATION</scope>
</reference>
<evidence type="ECO:0000313" key="1">
    <source>
        <dbReference type="Ensembl" id="ENSCINP00000032545.1"/>
    </source>
</evidence>
<proteinExistence type="predicted"/>
<protein>
    <submittedName>
        <fullName evidence="1">Uncharacterized protein</fullName>
    </submittedName>
</protein>
<sequence>MFFVYYKTRQEIRIKMCPIFLHFILYL</sequence>
<reference evidence="1" key="4">
    <citation type="submission" date="2025-09" db="UniProtKB">
        <authorList>
            <consortium name="Ensembl"/>
        </authorList>
    </citation>
    <scope>IDENTIFICATION</scope>
</reference>